<gene>
    <name evidence="2" type="ORF">O181_078916</name>
</gene>
<sequence>MPPTRSGSNYSIQYNGYGPGHSSNNYKRQEFQPRGEAQIEDSRTPSSYQRLASTFEAIIDSPEAYISAIPVVRSKQFSARRSGNIPV</sequence>
<evidence type="ECO:0000313" key="2">
    <source>
        <dbReference type="EMBL" id="MBW0539201.1"/>
    </source>
</evidence>
<comment type="caution">
    <text evidence="2">The sequence shown here is derived from an EMBL/GenBank/DDBJ whole genome shotgun (WGS) entry which is preliminary data.</text>
</comment>
<feature type="compositionally biased region" description="Polar residues" evidence="1">
    <location>
        <begin position="1"/>
        <end position="14"/>
    </location>
</feature>
<keyword evidence="3" id="KW-1185">Reference proteome</keyword>
<dbReference type="EMBL" id="AVOT02043789">
    <property type="protein sequence ID" value="MBW0539201.1"/>
    <property type="molecule type" value="Genomic_DNA"/>
</dbReference>
<protein>
    <submittedName>
        <fullName evidence="2">Uncharacterized protein</fullName>
    </submittedName>
</protein>
<dbReference type="Proteomes" id="UP000765509">
    <property type="component" value="Unassembled WGS sequence"/>
</dbReference>
<evidence type="ECO:0000313" key="3">
    <source>
        <dbReference type="Proteomes" id="UP000765509"/>
    </source>
</evidence>
<evidence type="ECO:0000256" key="1">
    <source>
        <dbReference type="SAM" id="MobiDB-lite"/>
    </source>
</evidence>
<reference evidence="2" key="1">
    <citation type="submission" date="2021-03" db="EMBL/GenBank/DDBJ databases">
        <title>Draft genome sequence of rust myrtle Austropuccinia psidii MF-1, a brazilian biotype.</title>
        <authorList>
            <person name="Quecine M.C."/>
            <person name="Pachon D.M.R."/>
            <person name="Bonatelli M.L."/>
            <person name="Correr F.H."/>
            <person name="Franceschini L.M."/>
            <person name="Leite T.F."/>
            <person name="Margarido G.R.A."/>
            <person name="Almeida C.A."/>
            <person name="Ferrarezi J.A."/>
            <person name="Labate C.A."/>
        </authorList>
    </citation>
    <scope>NUCLEOTIDE SEQUENCE</scope>
    <source>
        <strain evidence="2">MF-1</strain>
    </source>
</reference>
<name>A0A9Q3IDH3_9BASI</name>
<dbReference type="AlphaFoldDB" id="A0A9Q3IDH3"/>
<accession>A0A9Q3IDH3</accession>
<organism evidence="2 3">
    <name type="scientific">Austropuccinia psidii MF-1</name>
    <dbReference type="NCBI Taxonomy" id="1389203"/>
    <lineage>
        <taxon>Eukaryota</taxon>
        <taxon>Fungi</taxon>
        <taxon>Dikarya</taxon>
        <taxon>Basidiomycota</taxon>
        <taxon>Pucciniomycotina</taxon>
        <taxon>Pucciniomycetes</taxon>
        <taxon>Pucciniales</taxon>
        <taxon>Sphaerophragmiaceae</taxon>
        <taxon>Austropuccinia</taxon>
    </lineage>
</organism>
<proteinExistence type="predicted"/>
<feature type="region of interest" description="Disordered" evidence="1">
    <location>
        <begin position="1"/>
        <end position="46"/>
    </location>
</feature>